<evidence type="ECO:0000313" key="4">
    <source>
        <dbReference type="Proteomes" id="UP000288459"/>
    </source>
</evidence>
<evidence type="ECO:0000313" key="1">
    <source>
        <dbReference type="EMBL" id="AUY03134.1"/>
    </source>
</evidence>
<dbReference type="RefSeq" id="WP_001514720.1">
    <property type="nucleotide sequence ID" value="NZ_BFLJ01000104.1"/>
</dbReference>
<dbReference type="Proteomes" id="UP000288459">
    <property type="component" value="Unassembled WGS sequence"/>
</dbReference>
<accession>A0A2I8SM41</accession>
<reference evidence="1 3" key="2">
    <citation type="journal article" date="2018" name="MBio">
        <title>Genomic Analysis of Hospital Plumbing Reveals Diverse Reservoir of Bacterial Plasmids Conferring Carbapenem Resistance.</title>
        <authorList>
            <consortium name="NISC Comparative Sequencing Program"/>
            <person name="Weingarten R.A."/>
            <person name="Johnson R.C."/>
            <person name="Conlan S."/>
            <person name="Ramsburg A.M."/>
            <person name="Dekker J.P."/>
            <person name="Lau A.F."/>
            <person name="Khil P."/>
            <person name="Odom R.T."/>
            <person name="Deming C."/>
            <person name="Park M."/>
            <person name="Thomas P.J."/>
            <person name="Henderson D.K."/>
            <person name="Palmore T.N."/>
            <person name="Segre J.A."/>
            <person name="Frank K.M."/>
        </authorList>
    </citation>
    <scope>NUCLEOTIDE SEQUENCE [LARGE SCALE GENOMIC DNA]</scope>
    <source>
        <strain evidence="1 3">ECONIH4</strain>
    </source>
</reference>
<sequence length="101" mass="11667">MPKMKDGDLLYKDYVNHARSAGDDPTKIISDAKRFNRHEKYEVLDFLNALHGQNGADLAIKTRQICEWMIRTYLPGTIQSTKAVESWVAANFEELSKKYPY</sequence>
<reference evidence="2 4" key="1">
    <citation type="submission" date="2017-08" db="EMBL/GenBank/DDBJ databases">
        <title>Sequencing of Escherichia coli CCPM 6219.</title>
        <authorList>
            <person name="Liu S.-L."/>
            <person name="Zhou Y.-J."/>
            <person name="Zhao M.-F."/>
        </authorList>
    </citation>
    <scope>NUCLEOTIDE SEQUENCE [LARGE SCALE GENOMIC DNA]</scope>
    <source>
        <strain evidence="2 4">CCPM 6219</strain>
    </source>
</reference>
<proteinExistence type="predicted"/>
<organism evidence="2 4">
    <name type="scientific">Escherichia coli</name>
    <dbReference type="NCBI Taxonomy" id="562"/>
    <lineage>
        <taxon>Bacteria</taxon>
        <taxon>Pseudomonadati</taxon>
        <taxon>Pseudomonadota</taxon>
        <taxon>Gammaproteobacteria</taxon>
        <taxon>Enterobacterales</taxon>
        <taxon>Enterobacteriaceae</taxon>
        <taxon>Escherichia</taxon>
    </lineage>
</organism>
<dbReference type="Proteomes" id="UP000239554">
    <property type="component" value="Chromosome"/>
</dbReference>
<protein>
    <submittedName>
        <fullName evidence="2">Uncharacterized protein</fullName>
    </submittedName>
</protein>
<dbReference type="AlphaFoldDB" id="A0A2I8SM41"/>
<dbReference type="EMBL" id="NPIM01000142">
    <property type="protein sequence ID" value="RVE11689.1"/>
    <property type="molecule type" value="Genomic_DNA"/>
</dbReference>
<evidence type="ECO:0000313" key="3">
    <source>
        <dbReference type="Proteomes" id="UP000239554"/>
    </source>
</evidence>
<gene>
    <name evidence="1" type="ORF">C3F40_16005</name>
    <name evidence="2" type="ORF">CIG67_15535</name>
</gene>
<evidence type="ECO:0000313" key="2">
    <source>
        <dbReference type="EMBL" id="RVE11689.1"/>
    </source>
</evidence>
<name>A0A2I8SM41_ECOLX</name>
<dbReference type="EMBL" id="CP026399">
    <property type="protein sequence ID" value="AUY03134.1"/>
    <property type="molecule type" value="Genomic_DNA"/>
</dbReference>